<name>A0A6J7PG06_9ZZZZ</name>
<organism evidence="1">
    <name type="scientific">freshwater metagenome</name>
    <dbReference type="NCBI Taxonomy" id="449393"/>
    <lineage>
        <taxon>unclassified sequences</taxon>
        <taxon>metagenomes</taxon>
        <taxon>ecological metagenomes</taxon>
    </lineage>
</organism>
<evidence type="ECO:0000313" key="1">
    <source>
        <dbReference type="EMBL" id="CAB5004540.1"/>
    </source>
</evidence>
<proteinExistence type="predicted"/>
<gene>
    <name evidence="1" type="ORF">UFOPK3954_01955</name>
</gene>
<dbReference type="AlphaFoldDB" id="A0A6J7PG06"/>
<reference evidence="1" key="1">
    <citation type="submission" date="2020-05" db="EMBL/GenBank/DDBJ databases">
        <authorList>
            <person name="Chiriac C."/>
            <person name="Salcher M."/>
            <person name="Ghai R."/>
            <person name="Kavagutti S V."/>
        </authorList>
    </citation>
    <scope>NUCLEOTIDE SEQUENCE</scope>
</reference>
<protein>
    <submittedName>
        <fullName evidence="1">Unannotated protein</fullName>
    </submittedName>
</protein>
<sequence length="80" mass="8770">MSSEKPITTSGIVSGSTMIVLMKPLPRNRYFTSASAMSVPRHPASTVTIAPTSRLFSNARFSSGYLKGSFHAFSEKWFHS</sequence>
<dbReference type="EMBL" id="CAFBON010000249">
    <property type="protein sequence ID" value="CAB5004540.1"/>
    <property type="molecule type" value="Genomic_DNA"/>
</dbReference>
<accession>A0A6J7PG06</accession>